<proteinExistence type="predicted"/>
<gene>
    <name evidence="1" type="ORF">QIS99_28195</name>
</gene>
<keyword evidence="2" id="KW-1185">Reference proteome</keyword>
<evidence type="ECO:0000313" key="1">
    <source>
        <dbReference type="EMBL" id="MDI3390043.1"/>
    </source>
</evidence>
<comment type="caution">
    <text evidence="1">The sequence shown here is derived from an EMBL/GenBank/DDBJ whole genome shotgun (WGS) entry which is preliminary data.</text>
</comment>
<name>A0ABT6S039_9ACTN</name>
<evidence type="ECO:0000313" key="2">
    <source>
        <dbReference type="Proteomes" id="UP001224661"/>
    </source>
</evidence>
<sequence>MDDLAEMLVAALLDGEWAELDDALTGQGQQERLVPLVDRICERLPQRQQQEWTHRKAAVLVGSLADALTRERDGSAAHERRRRELQRRLNAERGEVAEGIYPPAPGDWPRLALIIVCAVPSRAGGQRCGAERARAFTVPHREPEGPVLIVQNAGRIDRPHRLETRVPPDFSGGTDVVTSYSKRCVMNGHNTLELDGEQIRGGVEMPFSWLREPFTRFAEPSGSGDPVQVPWRPGGNFPTLYRGQSVESFRKSH</sequence>
<accession>A0ABT6S039</accession>
<organism evidence="1 2">
    <name type="scientific">Streptomyces solicavernae</name>
    <dbReference type="NCBI Taxonomy" id="3043614"/>
    <lineage>
        <taxon>Bacteria</taxon>
        <taxon>Bacillati</taxon>
        <taxon>Actinomycetota</taxon>
        <taxon>Actinomycetes</taxon>
        <taxon>Kitasatosporales</taxon>
        <taxon>Streptomycetaceae</taxon>
        <taxon>Streptomyces</taxon>
    </lineage>
</organism>
<dbReference type="Proteomes" id="UP001224661">
    <property type="component" value="Unassembled WGS sequence"/>
</dbReference>
<dbReference type="EMBL" id="JASCIR010000037">
    <property type="protein sequence ID" value="MDI3390043.1"/>
    <property type="molecule type" value="Genomic_DNA"/>
</dbReference>
<dbReference type="RefSeq" id="WP_282516522.1">
    <property type="nucleotide sequence ID" value="NZ_JASCIR010000037.1"/>
</dbReference>
<protein>
    <submittedName>
        <fullName evidence="1">Uncharacterized protein</fullName>
    </submittedName>
</protein>
<reference evidence="1 2" key="1">
    <citation type="submission" date="2023-05" db="EMBL/GenBank/DDBJ databases">
        <title>Draft genome sequence of Streptomyces sp. B-S-A8 isolated from a cave soil in Thailand.</title>
        <authorList>
            <person name="Chamroensaksri N."/>
            <person name="Muangham S."/>
        </authorList>
    </citation>
    <scope>NUCLEOTIDE SEQUENCE [LARGE SCALE GENOMIC DNA]</scope>
    <source>
        <strain evidence="1 2">B-S-A8</strain>
    </source>
</reference>